<reference evidence="5 6" key="1">
    <citation type="submission" date="2020-08" db="EMBL/GenBank/DDBJ databases">
        <title>Genomic Encyclopedia of Type Strains, Phase III (KMG-III): the genomes of soil and plant-associated and newly described type strains.</title>
        <authorList>
            <person name="Whitman W."/>
        </authorList>
    </citation>
    <scope>NUCLEOTIDE SEQUENCE [LARGE SCALE GENOMIC DNA]</scope>
    <source>
        <strain evidence="5 6">CECT 8075</strain>
    </source>
</reference>
<gene>
    <name evidence="5" type="ORF">FHS27_005097</name>
</gene>
<protein>
    <submittedName>
        <fullName evidence="5">Arylsulfatase A-like enzyme</fullName>
    </submittedName>
</protein>
<dbReference type="GO" id="GO:0046872">
    <property type="term" value="F:metal ion binding"/>
    <property type="evidence" value="ECO:0007669"/>
    <property type="project" value="UniProtKB-KW"/>
</dbReference>
<dbReference type="Pfam" id="PF00884">
    <property type="entry name" value="Sulfatase"/>
    <property type="match status" value="1"/>
</dbReference>
<dbReference type="Proteomes" id="UP000536179">
    <property type="component" value="Unassembled WGS sequence"/>
</dbReference>
<dbReference type="GO" id="GO:0005737">
    <property type="term" value="C:cytoplasm"/>
    <property type="evidence" value="ECO:0007669"/>
    <property type="project" value="TreeGrafter"/>
</dbReference>
<comment type="caution">
    <text evidence="5">The sequence shown here is derived from an EMBL/GenBank/DDBJ whole genome shotgun (WGS) entry which is preliminary data.</text>
</comment>
<keyword evidence="6" id="KW-1185">Reference proteome</keyword>
<dbReference type="Gene3D" id="3.40.720.10">
    <property type="entry name" value="Alkaline Phosphatase, subunit A"/>
    <property type="match status" value="1"/>
</dbReference>
<dbReference type="AlphaFoldDB" id="A0A7W5H746"/>
<proteinExistence type="predicted"/>
<evidence type="ECO:0000259" key="3">
    <source>
        <dbReference type="Pfam" id="PF00884"/>
    </source>
</evidence>
<dbReference type="PANTHER" id="PTHR45953">
    <property type="entry name" value="IDURONATE 2-SULFATASE"/>
    <property type="match status" value="1"/>
</dbReference>
<organism evidence="5 6">
    <name type="scientific">Aporhodopirellula rubra</name>
    <dbReference type="NCBI Taxonomy" id="980271"/>
    <lineage>
        <taxon>Bacteria</taxon>
        <taxon>Pseudomonadati</taxon>
        <taxon>Planctomycetota</taxon>
        <taxon>Planctomycetia</taxon>
        <taxon>Pirellulales</taxon>
        <taxon>Pirellulaceae</taxon>
        <taxon>Aporhodopirellula</taxon>
    </lineage>
</organism>
<sequence length="532" mass="60549">MMVHYLPEVSRLFYCHSSSRVIHLFFAGVVLSSCSLSFADEAARRPNIVFLMTDDQRWDSFGCYGRPEFETHHIDRLAENGVIFDNAYYAVSICMPSRVTMMTGRYLSSHRVGFTAPYDKTLSQNDFANSYPALLKQAGYRTGFIGKFGFSVTKDGERPSYLKKNDYDIQKQVGDVFDFYADEFGTHTYGGAAFWPANDEGLQQIYSDGGRKMLARTYRNGKAMMRFLDTQSKDQPFCLSVSFYAVKPGHFDSSDVGKFKSRQFSVPENWVEGPNERLPKVVAENARGYQMHIDRTSTPVQYQRLVRAFAAQGYSVDQQVGLLMDKLERTGMLDNTIVIFTSDNGRFHGSHGLYDKALLYEESMKAPLIVFDGRTKAPERGRRERGLVSSVDMAPTILSLAGITPPANMQGFDFTTVLNQTQDMSTWQDAVFMENLFLVGMVNASRKGDGVAANQNLIKSNKSYRSHGVRTNRWKYFVYYEHDPVIEELYDMSRDPLERDNLVDNPEHAGVLNELRQKTKALYSEIVNHRIE</sequence>
<dbReference type="PANTHER" id="PTHR45953:SF1">
    <property type="entry name" value="IDURONATE 2-SULFATASE"/>
    <property type="match status" value="1"/>
</dbReference>
<name>A0A7W5H746_9BACT</name>
<dbReference type="InterPro" id="IPR017850">
    <property type="entry name" value="Alkaline_phosphatase_core_sf"/>
</dbReference>
<dbReference type="GO" id="GO:0008484">
    <property type="term" value="F:sulfuric ester hydrolase activity"/>
    <property type="evidence" value="ECO:0007669"/>
    <property type="project" value="TreeGrafter"/>
</dbReference>
<dbReference type="Pfam" id="PF16347">
    <property type="entry name" value="SGSH_C"/>
    <property type="match status" value="1"/>
</dbReference>
<dbReference type="EMBL" id="JACHXU010000022">
    <property type="protein sequence ID" value="MBB3209257.1"/>
    <property type="molecule type" value="Genomic_DNA"/>
</dbReference>
<accession>A0A7W5H746</accession>
<keyword evidence="1" id="KW-0479">Metal-binding</keyword>
<evidence type="ECO:0000256" key="2">
    <source>
        <dbReference type="ARBA" id="ARBA00022801"/>
    </source>
</evidence>
<feature type="domain" description="Sulfatase N-terminal" evidence="3">
    <location>
        <begin position="46"/>
        <end position="403"/>
    </location>
</feature>
<dbReference type="InterPro" id="IPR000917">
    <property type="entry name" value="Sulfatase_N"/>
</dbReference>
<evidence type="ECO:0000259" key="4">
    <source>
        <dbReference type="Pfam" id="PF16347"/>
    </source>
</evidence>
<feature type="domain" description="N-sulphoglucosamine sulphohydrolase C-terminal" evidence="4">
    <location>
        <begin position="463"/>
        <end position="522"/>
    </location>
</feature>
<dbReference type="InterPro" id="IPR032506">
    <property type="entry name" value="SGSH_C"/>
</dbReference>
<evidence type="ECO:0000313" key="5">
    <source>
        <dbReference type="EMBL" id="MBB3209257.1"/>
    </source>
</evidence>
<evidence type="ECO:0000256" key="1">
    <source>
        <dbReference type="ARBA" id="ARBA00022723"/>
    </source>
</evidence>
<keyword evidence="2" id="KW-0378">Hydrolase</keyword>
<dbReference type="SUPFAM" id="SSF53649">
    <property type="entry name" value="Alkaline phosphatase-like"/>
    <property type="match status" value="1"/>
</dbReference>
<evidence type="ECO:0000313" key="6">
    <source>
        <dbReference type="Proteomes" id="UP000536179"/>
    </source>
</evidence>